<dbReference type="InterPro" id="IPR045860">
    <property type="entry name" value="Snake_toxin-like_sf"/>
</dbReference>
<organism evidence="2">
    <name type="scientific">Palpitomonas bilix</name>
    <dbReference type="NCBI Taxonomy" id="652834"/>
    <lineage>
        <taxon>Eukaryota</taxon>
        <taxon>Eukaryota incertae sedis</taxon>
    </lineage>
</organism>
<gene>
    <name evidence="2" type="ORF">PBIL07802_LOCUS13212</name>
</gene>
<name>A0A7S3D9X3_9EUKA</name>
<feature type="chain" id="PRO_5031493769" evidence="1">
    <location>
        <begin position="23"/>
        <end position="234"/>
    </location>
</feature>
<dbReference type="AlphaFoldDB" id="A0A7S3D9X3"/>
<evidence type="ECO:0000313" key="2">
    <source>
        <dbReference type="EMBL" id="CAE0251005.1"/>
    </source>
</evidence>
<sequence>MQDCTLTLNVLTTTLFFTAAFAFSCYQGSTSIPDSLYSGPCHGRGKVCITAVSSTDTQYSCGLNQRACQSKDDLKISCCKTDNCNVPDASLDASSLDYFDFPTLSGQAEEGNLVARYFLAEYYFSCAAGSECPKRKEAFLQLASAGHWGAQGICSRHRWGNYAQEKSAVAFWRDGNDRGDPVSMFNLGVEYKGGFSLTKNDKNSQTFFKEAAKKGYLPASCFLPSSSSNPRVTL</sequence>
<evidence type="ECO:0000256" key="1">
    <source>
        <dbReference type="SAM" id="SignalP"/>
    </source>
</evidence>
<protein>
    <submittedName>
        <fullName evidence="2">Uncharacterized protein</fullName>
    </submittedName>
</protein>
<reference evidence="2" key="1">
    <citation type="submission" date="2021-01" db="EMBL/GenBank/DDBJ databases">
        <authorList>
            <person name="Corre E."/>
            <person name="Pelletier E."/>
            <person name="Niang G."/>
            <person name="Scheremetjew M."/>
            <person name="Finn R."/>
            <person name="Kale V."/>
            <person name="Holt S."/>
            <person name="Cochrane G."/>
            <person name="Meng A."/>
            <person name="Brown T."/>
            <person name="Cohen L."/>
        </authorList>
    </citation>
    <scope>NUCLEOTIDE SEQUENCE</scope>
    <source>
        <strain evidence="2">NIES-2562</strain>
    </source>
</reference>
<dbReference type="SUPFAM" id="SSF57302">
    <property type="entry name" value="Snake toxin-like"/>
    <property type="match status" value="1"/>
</dbReference>
<keyword evidence="1" id="KW-0732">Signal</keyword>
<dbReference type="EMBL" id="HBIB01020405">
    <property type="protein sequence ID" value="CAE0251005.1"/>
    <property type="molecule type" value="Transcribed_RNA"/>
</dbReference>
<accession>A0A7S3D9X3</accession>
<dbReference type="Gene3D" id="1.25.40.10">
    <property type="entry name" value="Tetratricopeptide repeat domain"/>
    <property type="match status" value="1"/>
</dbReference>
<dbReference type="SUPFAM" id="SSF81901">
    <property type="entry name" value="HCP-like"/>
    <property type="match status" value="1"/>
</dbReference>
<feature type="signal peptide" evidence="1">
    <location>
        <begin position="1"/>
        <end position="22"/>
    </location>
</feature>
<proteinExistence type="predicted"/>
<dbReference type="InterPro" id="IPR011990">
    <property type="entry name" value="TPR-like_helical_dom_sf"/>
</dbReference>